<evidence type="ECO:0000313" key="2">
    <source>
        <dbReference type="EMBL" id="KAH1091719.1"/>
    </source>
</evidence>
<gene>
    <name evidence="2" type="ORF">J1N35_018976</name>
</gene>
<name>A0A9D4A6N6_9ROSI</name>
<evidence type="ECO:0000256" key="1">
    <source>
        <dbReference type="SAM" id="MobiDB-lite"/>
    </source>
</evidence>
<accession>A0A9D4A6N6</accession>
<dbReference type="AlphaFoldDB" id="A0A9D4A6N6"/>
<dbReference type="Proteomes" id="UP000828251">
    <property type="component" value="Unassembled WGS sequence"/>
</dbReference>
<organism evidence="2 3">
    <name type="scientific">Gossypium stocksii</name>
    <dbReference type="NCBI Taxonomy" id="47602"/>
    <lineage>
        <taxon>Eukaryota</taxon>
        <taxon>Viridiplantae</taxon>
        <taxon>Streptophyta</taxon>
        <taxon>Embryophyta</taxon>
        <taxon>Tracheophyta</taxon>
        <taxon>Spermatophyta</taxon>
        <taxon>Magnoliopsida</taxon>
        <taxon>eudicotyledons</taxon>
        <taxon>Gunneridae</taxon>
        <taxon>Pentapetalae</taxon>
        <taxon>rosids</taxon>
        <taxon>malvids</taxon>
        <taxon>Malvales</taxon>
        <taxon>Malvaceae</taxon>
        <taxon>Malvoideae</taxon>
        <taxon>Gossypium</taxon>
    </lineage>
</organism>
<dbReference type="EMBL" id="JAIQCV010000006">
    <property type="protein sequence ID" value="KAH1091719.1"/>
    <property type="molecule type" value="Genomic_DNA"/>
</dbReference>
<feature type="region of interest" description="Disordered" evidence="1">
    <location>
        <begin position="61"/>
        <end position="88"/>
    </location>
</feature>
<comment type="caution">
    <text evidence="2">The sequence shown here is derived from an EMBL/GenBank/DDBJ whole genome shotgun (WGS) entry which is preliminary data.</text>
</comment>
<proteinExistence type="predicted"/>
<dbReference type="OrthoDB" id="991426at2759"/>
<reference evidence="2 3" key="1">
    <citation type="journal article" date="2021" name="Plant Biotechnol. J.">
        <title>Multi-omics assisted identification of the key and species-specific regulatory components of drought-tolerant mechanisms in Gossypium stocksii.</title>
        <authorList>
            <person name="Yu D."/>
            <person name="Ke L."/>
            <person name="Zhang D."/>
            <person name="Wu Y."/>
            <person name="Sun Y."/>
            <person name="Mei J."/>
            <person name="Sun J."/>
            <person name="Sun Y."/>
        </authorList>
    </citation>
    <scope>NUCLEOTIDE SEQUENCE [LARGE SCALE GENOMIC DNA]</scope>
    <source>
        <strain evidence="3">cv. E1</strain>
        <tissue evidence="2">Leaf</tissue>
    </source>
</reference>
<protein>
    <submittedName>
        <fullName evidence="2">Uncharacterized protein</fullName>
    </submittedName>
</protein>
<keyword evidence="3" id="KW-1185">Reference proteome</keyword>
<sequence length="88" mass="10029">MINPIYPHNAYHQSVREDDMKGMLWDAFNMHSHGLQSFPLEIIASDDCDIGRNAFTEIRRSAPDEEPNGEVADFYKNAEDVNEDEGEA</sequence>
<evidence type="ECO:0000313" key="3">
    <source>
        <dbReference type="Proteomes" id="UP000828251"/>
    </source>
</evidence>